<dbReference type="AlphaFoldDB" id="A0A974RYV1"/>
<sequence length="367" mass="42155">MSRLVKLTLERDRANYLDRTGSEGLSKTNENFNDQTVTVYSISEKHEKIFRITRKQTNLDNEILISKGYSDKKNILPFINLFSTSFIEVYPKETKLENLNLADLVNKLEASINKKSIKLLGFFLKMGEEGHLRVRDAHSGITINVENLFEIITLLMLSRATDKQKSNSNVGMDVYLSELNSTLETNLHSNGFWKDKPAVSKNTFMAEFYHSIYSTAIMQIHISPIISEGCRFSDNDIGIHGVKSLIELAWIELFIADTNRIKFSICPCCGMTYSLEGTGNWRKMTCGKEECRKIYRAVTDKLNRLSNEKTIKKAERFRKAKNRAIHAILNNDSSVEDQAKKLNISTSQIENWINEYKLNKKKKKEIN</sequence>
<protein>
    <submittedName>
        <fullName evidence="1">Uncharacterized protein</fullName>
    </submittedName>
</protein>
<keyword evidence="2" id="KW-1185">Reference proteome</keyword>
<dbReference type="RefSeq" id="WP_201647540.1">
    <property type="nucleotide sequence ID" value="NZ_CP068053.1"/>
</dbReference>
<proteinExistence type="predicted"/>
<reference evidence="1 2" key="1">
    <citation type="submission" date="2021-01" db="EMBL/GenBank/DDBJ databases">
        <title>FDA dAtabase for Regulatory Grade micrObial Sequences (FDA-ARGOS): Supporting development and validation of Infectious Disease Dx tests.</title>
        <authorList>
            <person name="Nelson B."/>
            <person name="Plummer A."/>
            <person name="Tallon L."/>
            <person name="Sadzewicz L."/>
            <person name="Zhao X."/>
            <person name="Boylan J."/>
            <person name="Ott S."/>
            <person name="Bowen H."/>
            <person name="Vavikolanu K."/>
            <person name="Mehta A."/>
            <person name="Aluvathingal J."/>
            <person name="Nadendla S."/>
            <person name="Myers T."/>
            <person name="Yan Y."/>
            <person name="Sichtig H."/>
        </authorList>
    </citation>
    <scope>NUCLEOTIDE SEQUENCE [LARGE SCALE GENOMIC DNA]</scope>
    <source>
        <strain evidence="1 2">FDAARGOS_1161</strain>
    </source>
</reference>
<organism evidence="1 2">
    <name type="scientific">Peribacillus psychrosaccharolyticus</name>
    <name type="common">Bacillus psychrosaccharolyticus</name>
    <dbReference type="NCBI Taxonomy" id="1407"/>
    <lineage>
        <taxon>Bacteria</taxon>
        <taxon>Bacillati</taxon>
        <taxon>Bacillota</taxon>
        <taxon>Bacilli</taxon>
        <taxon>Bacillales</taxon>
        <taxon>Bacillaceae</taxon>
        <taxon>Peribacillus</taxon>
    </lineage>
</organism>
<evidence type="ECO:0000313" key="2">
    <source>
        <dbReference type="Proteomes" id="UP000595254"/>
    </source>
</evidence>
<dbReference type="Proteomes" id="UP000595254">
    <property type="component" value="Chromosome"/>
</dbReference>
<accession>A0A974RYV1</accession>
<dbReference type="EMBL" id="CP068053">
    <property type="protein sequence ID" value="QQS98737.1"/>
    <property type="molecule type" value="Genomic_DNA"/>
</dbReference>
<dbReference type="KEGG" id="ppsr:I6J18_13620"/>
<gene>
    <name evidence="1" type="ORF">I6J18_13620</name>
</gene>
<name>A0A974RYV1_PERPY</name>
<evidence type="ECO:0000313" key="1">
    <source>
        <dbReference type="EMBL" id="QQS98737.1"/>
    </source>
</evidence>